<name>A0A543EF75_9MICO</name>
<evidence type="ECO:0000313" key="3">
    <source>
        <dbReference type="EMBL" id="TQM20242.1"/>
    </source>
</evidence>
<dbReference type="PANTHER" id="PTHR36509:SF2">
    <property type="entry name" value="BLL3101 PROTEIN"/>
    <property type="match status" value="1"/>
</dbReference>
<feature type="domain" description="DUF1254" evidence="2">
    <location>
        <begin position="41"/>
        <end position="168"/>
    </location>
</feature>
<dbReference type="Gene3D" id="2.60.40.1610">
    <property type="entry name" value="Domain of unknown function DUF1254"/>
    <property type="match status" value="1"/>
</dbReference>
<dbReference type="SUPFAM" id="SSF160935">
    <property type="entry name" value="VPA0735-like"/>
    <property type="match status" value="1"/>
</dbReference>
<comment type="caution">
    <text evidence="3">The sequence shown here is derived from an EMBL/GenBank/DDBJ whole genome shotgun (WGS) entry which is preliminary data.</text>
</comment>
<accession>A0A543EF75</accession>
<protein>
    <recommendedName>
        <fullName evidence="5">DUF1254 domain-containing protein</fullName>
    </recommendedName>
</protein>
<dbReference type="Pfam" id="PF06863">
    <property type="entry name" value="DUF1254"/>
    <property type="match status" value="1"/>
</dbReference>
<dbReference type="PANTHER" id="PTHR36509">
    <property type="entry name" value="BLL3101 PROTEIN"/>
    <property type="match status" value="1"/>
</dbReference>
<dbReference type="Proteomes" id="UP000320235">
    <property type="component" value="Unassembled WGS sequence"/>
</dbReference>
<dbReference type="RefSeq" id="WP_141896234.1">
    <property type="nucleotide sequence ID" value="NZ_BAABLH010000006.1"/>
</dbReference>
<proteinExistence type="predicted"/>
<dbReference type="Pfam" id="PF06742">
    <property type="entry name" value="DUF1214"/>
    <property type="match status" value="1"/>
</dbReference>
<dbReference type="EMBL" id="VFPE01000006">
    <property type="protein sequence ID" value="TQM20242.1"/>
    <property type="molecule type" value="Genomic_DNA"/>
</dbReference>
<dbReference type="InterPro" id="IPR037050">
    <property type="entry name" value="DUF1254_sf"/>
</dbReference>
<organism evidence="3 4">
    <name type="scientific">Microbacterium kyungheense</name>
    <dbReference type="NCBI Taxonomy" id="1263636"/>
    <lineage>
        <taxon>Bacteria</taxon>
        <taxon>Bacillati</taxon>
        <taxon>Actinomycetota</taxon>
        <taxon>Actinomycetes</taxon>
        <taxon>Micrococcales</taxon>
        <taxon>Microbacteriaceae</taxon>
        <taxon>Microbacterium</taxon>
    </lineage>
</organism>
<feature type="domain" description="DUF1214" evidence="1">
    <location>
        <begin position="315"/>
        <end position="423"/>
    </location>
</feature>
<evidence type="ECO:0008006" key="5">
    <source>
        <dbReference type="Google" id="ProtNLM"/>
    </source>
</evidence>
<keyword evidence="4" id="KW-1185">Reference proteome</keyword>
<dbReference type="AlphaFoldDB" id="A0A543EF75"/>
<sequence length="441" mass="46945">MTDLSTLAARAYLYGFPLVFDLEQVVRYTTTGVGANPQAAFNAFSHARSLASAADTFVSINNDTVYSMASLDLGVGPVRLSVPASDRYYVLQFVDAWTDNFAYVGTRGTGDAAGEFLIVAPGWEGDSGGLTVIHAPTRVVSIVGRWSCAGVEDLPAVHALQDATTLTPVNPDAVAAGIPDAAPQGEDVLDFWEKYRLWSQAFPPAARDEALQASFAPLGLTGDVPVSRLPEDQQEALRAGARGGEGIIAQAMAGAAAGATPGAWSQTLHAFDYNLDFFEVGAKDDAAWKIADPERRIGARAVAAKAGLWGNHGYEAAYVMTFQDADGQPLTGEREYELRLSPPPPVGAFWSVTMYSLPEFYLVDNEIDRYSVGDRTPGTMTDGDGGLTIRIARTRPSDAQAAANWLPAPAGAFRPILRMYMPGDAVLDGSYAPPPITRMDG</sequence>
<dbReference type="InterPro" id="IPR010621">
    <property type="entry name" value="DUF1214"/>
</dbReference>
<gene>
    <name evidence="3" type="ORF">FB391_3378</name>
</gene>
<evidence type="ECO:0000259" key="2">
    <source>
        <dbReference type="Pfam" id="PF06863"/>
    </source>
</evidence>
<reference evidence="3 4" key="1">
    <citation type="submission" date="2019-06" db="EMBL/GenBank/DDBJ databases">
        <title>Sequencing the genomes of 1000 actinobacteria strains.</title>
        <authorList>
            <person name="Klenk H.-P."/>
        </authorList>
    </citation>
    <scope>NUCLEOTIDE SEQUENCE [LARGE SCALE GENOMIC DNA]</scope>
    <source>
        <strain evidence="3 4">DSM 105492</strain>
    </source>
</reference>
<dbReference type="OrthoDB" id="40820at2"/>
<evidence type="ECO:0000313" key="4">
    <source>
        <dbReference type="Proteomes" id="UP000320235"/>
    </source>
</evidence>
<dbReference type="Gene3D" id="2.60.120.600">
    <property type="entry name" value="Domain of unknown function DUF1214, C-terminal domain"/>
    <property type="match status" value="1"/>
</dbReference>
<evidence type="ECO:0000259" key="1">
    <source>
        <dbReference type="Pfam" id="PF06742"/>
    </source>
</evidence>
<dbReference type="InterPro" id="IPR037049">
    <property type="entry name" value="DUF1214_C_sf"/>
</dbReference>
<dbReference type="InterPro" id="IPR010679">
    <property type="entry name" value="DUF1254"/>
</dbReference>